<dbReference type="HOGENOM" id="CLU_033319_0_3_2"/>
<accession>A6UQQ0</accession>
<dbReference type="PANTHER" id="PTHR14359:SF6">
    <property type="entry name" value="PHOSPHOPANTOTHENOYLCYSTEINE DECARBOXYLASE"/>
    <property type="match status" value="1"/>
</dbReference>
<keyword evidence="3" id="KW-0288">FMN</keyword>
<comment type="cofactor">
    <cofactor evidence="3">
        <name>Mg(2+)</name>
        <dbReference type="ChEBI" id="CHEBI:18420"/>
    </cofactor>
</comment>
<evidence type="ECO:0000313" key="6">
    <source>
        <dbReference type="EMBL" id="ABR54822.1"/>
    </source>
</evidence>
<dbReference type="Gene3D" id="3.40.50.1950">
    <property type="entry name" value="Flavin prenyltransferase-like"/>
    <property type="match status" value="1"/>
</dbReference>
<dbReference type="SUPFAM" id="SSF102645">
    <property type="entry name" value="CoaB-like"/>
    <property type="match status" value="1"/>
</dbReference>
<dbReference type="NCBIfam" id="TIGR00521">
    <property type="entry name" value="coaBC_dfp"/>
    <property type="match status" value="1"/>
</dbReference>
<dbReference type="RefSeq" id="WP_011972723.1">
    <property type="nucleotide sequence ID" value="NC_009634.1"/>
</dbReference>
<dbReference type="PANTHER" id="PTHR14359">
    <property type="entry name" value="HOMO-OLIGOMERIC FLAVIN CONTAINING CYS DECARBOXYLASE FAMILY"/>
    <property type="match status" value="1"/>
</dbReference>
<keyword evidence="1 3" id="KW-0210">Decarboxylase</keyword>
<dbReference type="AlphaFoldDB" id="A6UQQ0"/>
<feature type="domain" description="DNA/pantothenate metabolism flavoprotein C-terminal" evidence="5">
    <location>
        <begin position="191"/>
        <end position="397"/>
    </location>
</feature>
<evidence type="ECO:0000259" key="5">
    <source>
        <dbReference type="Pfam" id="PF04127"/>
    </source>
</evidence>
<feature type="region of interest" description="Phosphopantothenate--cysteine ligase" evidence="3">
    <location>
        <begin position="194"/>
        <end position="398"/>
    </location>
</feature>
<dbReference type="HAMAP" id="MF_02225">
    <property type="entry name" value="CoaBC"/>
    <property type="match status" value="1"/>
</dbReference>
<dbReference type="InterPro" id="IPR003382">
    <property type="entry name" value="Flavoprotein"/>
</dbReference>
<keyword evidence="7" id="KW-1185">Reference proteome</keyword>
<keyword evidence="3" id="KW-0460">Magnesium</keyword>
<name>A6UQQ0_METVS</name>
<dbReference type="InterPro" id="IPR007085">
    <property type="entry name" value="DNA/pantothenate-metab_flavo_C"/>
</dbReference>
<dbReference type="EMBL" id="CP000742">
    <property type="protein sequence ID" value="ABR54822.1"/>
    <property type="molecule type" value="Genomic_DNA"/>
</dbReference>
<comment type="catalytic activity">
    <reaction evidence="3">
        <text>N-[(R)-4-phosphopantothenoyl]-L-cysteine + H(+) = (R)-4'-phosphopantetheine + CO2</text>
        <dbReference type="Rhea" id="RHEA:16793"/>
        <dbReference type="ChEBI" id="CHEBI:15378"/>
        <dbReference type="ChEBI" id="CHEBI:16526"/>
        <dbReference type="ChEBI" id="CHEBI:59458"/>
        <dbReference type="ChEBI" id="CHEBI:61723"/>
        <dbReference type="EC" id="4.1.1.36"/>
    </reaction>
</comment>
<feature type="region of interest" description="Phosphopantothenoylcysteine decarboxylase" evidence="3">
    <location>
        <begin position="1"/>
        <end position="193"/>
    </location>
</feature>
<dbReference type="Gene3D" id="3.40.50.10300">
    <property type="entry name" value="CoaB-like"/>
    <property type="match status" value="1"/>
</dbReference>
<sequence length="398" mass="44496">MHPTKSLKGLKSDLLLNKKIVVAVTSSIAAIEAPKLMRELIRHGAEVHCIMTEETKDIIGKYALEFGCGNEVIDKITGKIEHVSIYNECDGMIIFPATANIISKVSLNIADNIVNTTAMMFLEKKPIIIAPSMHQNMLDTVKGHLKNLSEKRNVHVMNSKLEEEKAKAISIEEVVNLTILVFSDKKAEKERKKVLILGGGTVEPIDKVRVITNLSSGKTCFSLSESFCKAGYHVEVIKGLGKDVPYYIKSYEVLTANSMLKKALEVGKDFDIIISCAAISDYTPEITIDGKIDSEISEQTLKLVKTPKVLNELRKKFPKKIIIGYKAEYGLNNEELTEKALDRLNKYNLNLIIANDLSKHYFGDDSTEVFFITKKSIEREYGSKNKISEKIVEIVNKL</sequence>
<comment type="catalytic activity">
    <reaction evidence="3">
        <text>(R)-4'-phosphopantothenate + L-cysteine + CTP = N-[(R)-4-phosphopantothenoyl]-L-cysteine + CMP + diphosphate + H(+)</text>
        <dbReference type="Rhea" id="RHEA:19397"/>
        <dbReference type="ChEBI" id="CHEBI:10986"/>
        <dbReference type="ChEBI" id="CHEBI:15378"/>
        <dbReference type="ChEBI" id="CHEBI:33019"/>
        <dbReference type="ChEBI" id="CHEBI:35235"/>
        <dbReference type="ChEBI" id="CHEBI:37563"/>
        <dbReference type="ChEBI" id="CHEBI:59458"/>
        <dbReference type="ChEBI" id="CHEBI:60377"/>
        <dbReference type="EC" id="6.3.2.5"/>
    </reaction>
</comment>
<dbReference type="GO" id="GO:0015937">
    <property type="term" value="P:coenzyme A biosynthetic process"/>
    <property type="evidence" value="ECO:0007669"/>
    <property type="project" value="UniProtKB-UniRule"/>
</dbReference>
<keyword evidence="3" id="KW-0511">Multifunctional enzyme</keyword>
<comment type="cofactor">
    <cofactor evidence="3">
        <name>FMN</name>
        <dbReference type="ChEBI" id="CHEBI:58210"/>
    </cofactor>
    <text evidence="3">Binds 1 FMN per subunit.</text>
</comment>
<dbReference type="eggNOG" id="arCOG01704">
    <property type="taxonomic scope" value="Archaea"/>
</dbReference>
<reference evidence="6" key="1">
    <citation type="submission" date="2007-06" db="EMBL/GenBank/DDBJ databases">
        <title>Complete sequence of Methanococcus vannielii SB.</title>
        <authorList>
            <consortium name="US DOE Joint Genome Institute"/>
            <person name="Copeland A."/>
            <person name="Lucas S."/>
            <person name="Lapidus A."/>
            <person name="Barry K."/>
            <person name="Glavina del Rio T."/>
            <person name="Dalin E."/>
            <person name="Tice H."/>
            <person name="Pitluck S."/>
            <person name="Chain P."/>
            <person name="Malfatti S."/>
            <person name="Shin M."/>
            <person name="Vergez L."/>
            <person name="Schmutz J."/>
            <person name="Larimer F."/>
            <person name="Land M."/>
            <person name="Hauser L."/>
            <person name="Kyrpides N."/>
            <person name="Anderson I."/>
            <person name="Sieprawska-Lupa M."/>
            <person name="Whitman W.B."/>
            <person name="Richardson P."/>
        </authorList>
    </citation>
    <scope>NUCLEOTIDE SEQUENCE [LARGE SCALE GENOMIC DNA]</scope>
    <source>
        <strain evidence="6">SB</strain>
    </source>
</reference>
<dbReference type="InterPro" id="IPR005252">
    <property type="entry name" value="CoaBC"/>
</dbReference>
<dbReference type="GeneID" id="5326108"/>
<dbReference type="UniPathway" id="UPA00241"/>
<keyword evidence="2 3" id="KW-0456">Lyase</keyword>
<dbReference type="EC" id="6.3.2.5" evidence="3"/>
<proteinExistence type="inferred from homology"/>
<evidence type="ECO:0000256" key="3">
    <source>
        <dbReference type="HAMAP-Rule" id="MF_02225"/>
    </source>
</evidence>
<comment type="function">
    <text evidence="3">Catalyzes two sequential steps in the biosynthesis of coenzyme A. In the first step cysteine is conjugated to 4'-phosphopantothenate to form 4-phosphopantothenoylcysteine. In the second step the latter compound is decarboxylated to form 4'-phosphopantotheine.</text>
</comment>
<comment type="similarity">
    <text evidence="3">In the C-terminal section; belongs to the PPC synthetase family.</text>
</comment>
<dbReference type="InterPro" id="IPR035929">
    <property type="entry name" value="CoaB-like_sf"/>
</dbReference>
<evidence type="ECO:0000313" key="7">
    <source>
        <dbReference type="Proteomes" id="UP000001107"/>
    </source>
</evidence>
<gene>
    <name evidence="3" type="primary">coaBC</name>
    <name evidence="6" type="ordered locus">Mevan_0917</name>
</gene>
<dbReference type="SUPFAM" id="SSF52507">
    <property type="entry name" value="Homo-oligomeric flavin-containing Cys decarboxylases, HFCD"/>
    <property type="match status" value="1"/>
</dbReference>
<feature type="binding site" evidence="3">
    <location>
        <position position="281"/>
    </location>
    <ligand>
        <name>CTP</name>
        <dbReference type="ChEBI" id="CHEBI:37563"/>
    </ligand>
</feature>
<comment type="caution">
    <text evidence="3">Lacks conserved residue(s) required for the propagation of feature annotation.</text>
</comment>
<dbReference type="OrthoDB" id="10536at2157"/>
<protein>
    <recommendedName>
        <fullName evidence="3">Coenzyme A biosynthesis bifunctional protein CoaBC</fullName>
    </recommendedName>
    <alternativeName>
        <fullName evidence="3">DNA/pantothenate metabolism flavoprotein</fullName>
    </alternativeName>
    <alternativeName>
        <fullName evidence="3">Phosphopantothenoylcysteine synthetase/decarboxylase</fullName>
        <shortName evidence="3">PPCS-PPCDC</shortName>
    </alternativeName>
    <domain>
        <recommendedName>
            <fullName evidence="3">Phosphopantothenoylcysteine decarboxylase</fullName>
            <shortName evidence="3">PPC decarboxylase</shortName>
            <shortName evidence="3">PPC-DC</shortName>
            <ecNumber evidence="3">4.1.1.36</ecNumber>
        </recommendedName>
        <alternativeName>
            <fullName evidence="3">CoaC</fullName>
        </alternativeName>
    </domain>
    <domain>
        <recommendedName>
            <fullName evidence="3">Phosphopantothenate--cysteine ligase</fullName>
            <ecNumber evidence="3">6.3.2.5</ecNumber>
        </recommendedName>
        <alternativeName>
            <fullName evidence="3">CoaB</fullName>
        </alternativeName>
        <alternativeName>
            <fullName evidence="3">Phosphopantothenoylcysteine synthetase</fullName>
            <shortName evidence="3">PPC synthetase</shortName>
            <shortName evidence="3">PPC-S</shortName>
        </alternativeName>
    </domain>
</protein>
<organism evidence="6 7">
    <name type="scientific">Methanococcus vannielii (strain ATCC 35089 / DSM 1224 / JCM 13029 / OCM 148 / SB)</name>
    <dbReference type="NCBI Taxonomy" id="406327"/>
    <lineage>
        <taxon>Archaea</taxon>
        <taxon>Methanobacteriati</taxon>
        <taxon>Methanobacteriota</taxon>
        <taxon>Methanomada group</taxon>
        <taxon>Methanococci</taxon>
        <taxon>Methanococcales</taxon>
        <taxon>Methanococcaceae</taxon>
        <taxon>Methanococcus</taxon>
    </lineage>
</organism>
<comment type="similarity">
    <text evidence="3">In the N-terminal section; belongs to the HFCD (homo-oligomeric flavin containing Cys decarboxylase) superfamily.</text>
</comment>
<evidence type="ECO:0000259" key="4">
    <source>
        <dbReference type="Pfam" id="PF02441"/>
    </source>
</evidence>
<dbReference type="Proteomes" id="UP000001107">
    <property type="component" value="Chromosome"/>
</dbReference>
<feature type="binding site" evidence="3">
    <location>
        <position position="291"/>
    </location>
    <ligand>
        <name>CTP</name>
        <dbReference type="ChEBI" id="CHEBI:37563"/>
    </ligand>
</feature>
<dbReference type="GO" id="GO:0046872">
    <property type="term" value="F:metal ion binding"/>
    <property type="evidence" value="ECO:0007669"/>
    <property type="project" value="UniProtKB-KW"/>
</dbReference>
<dbReference type="Pfam" id="PF02441">
    <property type="entry name" value="Flavoprotein"/>
    <property type="match status" value="1"/>
</dbReference>
<keyword evidence="3" id="KW-0479">Metal-binding</keyword>
<dbReference type="EC" id="4.1.1.36" evidence="3"/>
<evidence type="ECO:0000256" key="1">
    <source>
        <dbReference type="ARBA" id="ARBA00022793"/>
    </source>
</evidence>
<dbReference type="GO" id="GO:0071513">
    <property type="term" value="C:phosphopantothenoylcysteine decarboxylase complex"/>
    <property type="evidence" value="ECO:0007669"/>
    <property type="project" value="TreeGrafter"/>
</dbReference>
<keyword evidence="3 6" id="KW-0436">Ligase</keyword>
<dbReference type="GO" id="GO:0015941">
    <property type="term" value="P:pantothenate catabolic process"/>
    <property type="evidence" value="ECO:0007669"/>
    <property type="project" value="InterPro"/>
</dbReference>
<dbReference type="Pfam" id="PF04127">
    <property type="entry name" value="DFP"/>
    <property type="match status" value="1"/>
</dbReference>
<dbReference type="InterPro" id="IPR036551">
    <property type="entry name" value="Flavin_trans-like"/>
</dbReference>
<dbReference type="GO" id="GO:0004632">
    <property type="term" value="F:phosphopantothenate--cysteine ligase activity"/>
    <property type="evidence" value="ECO:0007669"/>
    <property type="project" value="UniProtKB-UniRule"/>
</dbReference>
<evidence type="ECO:0000256" key="2">
    <source>
        <dbReference type="ARBA" id="ARBA00023239"/>
    </source>
</evidence>
<feature type="domain" description="Flavoprotein" evidence="4">
    <location>
        <begin position="18"/>
        <end position="138"/>
    </location>
</feature>
<dbReference type="STRING" id="406327.Mevan_0917"/>
<dbReference type="GO" id="GO:0004633">
    <property type="term" value="F:phosphopantothenoylcysteine decarboxylase activity"/>
    <property type="evidence" value="ECO:0007669"/>
    <property type="project" value="UniProtKB-UniRule"/>
</dbReference>
<dbReference type="KEGG" id="mvn:Mevan_0917"/>
<keyword evidence="3" id="KW-0285">Flavoprotein</keyword>
<comment type="pathway">
    <text evidence="3">Cofactor biosynthesis; coenzyme A biosynthesis.</text>
</comment>
<dbReference type="GO" id="GO:0010181">
    <property type="term" value="F:FMN binding"/>
    <property type="evidence" value="ECO:0007669"/>
    <property type="project" value="UniProtKB-UniRule"/>
</dbReference>